<feature type="region of interest" description="Disordered" evidence="1">
    <location>
        <begin position="478"/>
        <end position="507"/>
    </location>
</feature>
<feature type="region of interest" description="Disordered" evidence="1">
    <location>
        <begin position="277"/>
        <end position="309"/>
    </location>
</feature>
<gene>
    <name evidence="3" type="ORF">CSC3H3_04085</name>
</gene>
<feature type="compositionally biased region" description="Polar residues" evidence="1">
    <location>
        <begin position="160"/>
        <end position="169"/>
    </location>
</feature>
<feature type="region of interest" description="Disordered" evidence="1">
    <location>
        <begin position="204"/>
        <end position="224"/>
    </location>
</feature>
<dbReference type="RefSeq" id="WP_101283885.1">
    <property type="nucleotide sequence ID" value="NZ_CP024199.1"/>
</dbReference>
<feature type="domain" description="Flagellar hook-length control protein-like C-terminal" evidence="2">
    <location>
        <begin position="401"/>
        <end position="482"/>
    </location>
</feature>
<accession>A0ABM6Q6B9</accession>
<dbReference type="EMBL" id="CP024199">
    <property type="protein sequence ID" value="AUG51989.1"/>
    <property type="molecule type" value="Genomic_DNA"/>
</dbReference>
<feature type="compositionally biased region" description="Basic and acidic residues" evidence="1">
    <location>
        <begin position="59"/>
        <end position="142"/>
    </location>
</feature>
<dbReference type="CDD" id="cd17470">
    <property type="entry name" value="T3SS_Flik_C"/>
    <property type="match status" value="1"/>
</dbReference>
<name>A0ABM6Q6B9_9PROT</name>
<dbReference type="InterPro" id="IPR038610">
    <property type="entry name" value="FliK-like_C_sf"/>
</dbReference>
<dbReference type="Gene3D" id="3.30.750.140">
    <property type="match status" value="1"/>
</dbReference>
<dbReference type="InterPro" id="IPR021136">
    <property type="entry name" value="Flagellar_hook_control-like_C"/>
</dbReference>
<evidence type="ECO:0000259" key="2">
    <source>
        <dbReference type="Pfam" id="PF02120"/>
    </source>
</evidence>
<feature type="compositionally biased region" description="Low complexity" evidence="1">
    <location>
        <begin position="486"/>
        <end position="499"/>
    </location>
</feature>
<evidence type="ECO:0000313" key="3">
    <source>
        <dbReference type="EMBL" id="AUG51989.1"/>
    </source>
</evidence>
<proteinExistence type="predicted"/>
<feature type="region of interest" description="Disordered" evidence="1">
    <location>
        <begin position="38"/>
        <end position="180"/>
    </location>
</feature>
<reference evidence="3 4" key="1">
    <citation type="submission" date="2017-10" db="EMBL/GenBank/DDBJ databases">
        <title>Biodiversity and function of Thalassospira species in the particle-attached aromatic-hydrocarbon-degrading consortia from the surface seawater of the China South Sea.</title>
        <authorList>
            <person name="Dong C."/>
            <person name="Liu R."/>
            <person name="Shao Z."/>
        </authorList>
    </citation>
    <scope>NUCLEOTIDE SEQUENCE [LARGE SCALE GENOMIC DNA]</scope>
    <source>
        <strain evidence="3 4">CSC3H3</strain>
    </source>
</reference>
<organism evidence="3 4">
    <name type="scientific">Thalassospira marina</name>
    <dbReference type="NCBI Taxonomy" id="2048283"/>
    <lineage>
        <taxon>Bacteria</taxon>
        <taxon>Pseudomonadati</taxon>
        <taxon>Pseudomonadota</taxon>
        <taxon>Alphaproteobacteria</taxon>
        <taxon>Rhodospirillales</taxon>
        <taxon>Thalassospiraceae</taxon>
        <taxon>Thalassospira</taxon>
    </lineage>
</organism>
<keyword evidence="4" id="KW-1185">Reference proteome</keyword>
<sequence length="534" mass="54445">MHSSAIDKISTPTISVPAQNQPASSSVAFADIMDKVHAERAENTARTQNRPANNAAEDTALRDNRSNRDDRSPVNTAARDDRDASARNDRRDDEPVHKADDSRKDDIGHKDKPKSAERPDDKKDAVADDKPAQETADKDTGNPKDTQGAGDDEKLADTSKPANAGTTPDQAEATGDQTVAEAIAAATQPVIASQTVIGVPTGMGAQAENMQGGDGSSKDALLNSTALSQSGAANGAVQGDGSAAKTMQAAAMAGMESDATADGTGNDAKTGFEAALKQQGAAKPDANANTGNNSQNGNNNTANAANANSQAGSTNVANLAALQSAATPQGATPAASSSQTTANAGVGAIDGASANSAVTGLPGQNVASTTTATVTAQAASAQAGKGAATAETVQQQVAVHIKNAASDGVDRISVQLRPEHLGRVDVKLEIHHDGHVQTVVQADNRQTLDMLRQDVKGLQQALRDAGLSADSQSFTFEHRQEGGQGQNQNQQAGNSGRNGTSRPNEGDIISGAELAQHVAVGYGINSNGLVDIRI</sequence>
<dbReference type="Pfam" id="PF02120">
    <property type="entry name" value="Flg_hook"/>
    <property type="match status" value="1"/>
</dbReference>
<evidence type="ECO:0000256" key="1">
    <source>
        <dbReference type="SAM" id="MobiDB-lite"/>
    </source>
</evidence>
<feature type="compositionally biased region" description="Low complexity" evidence="1">
    <location>
        <begin position="286"/>
        <end position="309"/>
    </location>
</feature>
<feature type="compositionally biased region" description="Polar residues" evidence="1">
    <location>
        <begin position="10"/>
        <end position="24"/>
    </location>
</feature>
<evidence type="ECO:0000313" key="4">
    <source>
        <dbReference type="Proteomes" id="UP000233458"/>
    </source>
</evidence>
<protein>
    <recommendedName>
        <fullName evidence="2">Flagellar hook-length control protein-like C-terminal domain-containing protein</fullName>
    </recommendedName>
</protein>
<feature type="region of interest" description="Disordered" evidence="1">
    <location>
        <begin position="1"/>
        <end position="24"/>
    </location>
</feature>
<dbReference type="Proteomes" id="UP000233458">
    <property type="component" value="Chromosome"/>
</dbReference>